<accession>A0A1D6HD94</accession>
<feature type="domain" description="CAND6/7 N-terminal" evidence="1">
    <location>
        <begin position="39"/>
        <end position="147"/>
    </location>
</feature>
<name>A0A1D6HD94_MAIZE</name>
<dbReference type="AlphaFoldDB" id="A0A1D6HD94"/>
<gene>
    <name evidence="2" type="ORF">ZEAMMB73_Zm00001d017246</name>
</gene>
<dbReference type="InterPro" id="IPR054103">
    <property type="entry name" value="CAND6-7_N"/>
</dbReference>
<keyword evidence="2" id="KW-0812">Transmembrane</keyword>
<reference evidence="2" key="1">
    <citation type="submission" date="2015-12" db="EMBL/GenBank/DDBJ databases">
        <title>Update maize B73 reference genome by single molecule sequencing technologies.</title>
        <authorList>
            <consortium name="Maize Genome Sequencing Project"/>
            <person name="Ware D."/>
        </authorList>
    </citation>
    <scope>NUCLEOTIDE SEQUENCE</scope>
    <source>
        <tissue evidence="2">Seedling</tissue>
    </source>
</reference>
<keyword evidence="2" id="KW-0472">Membrane</keyword>
<proteinExistence type="predicted"/>
<protein>
    <submittedName>
        <fullName evidence="2">Lung seven transmembrane receptor family protein</fullName>
    </submittedName>
</protein>
<dbReference type="Pfam" id="PF21904">
    <property type="entry name" value="CAND6-7_N"/>
    <property type="match status" value="1"/>
</dbReference>
<sequence>MDLHSRAKPMDTAVAVAVAVVAAALLVRVGDADITTTPIVSDARPIILFEEFGFTSGGKAAVSISRATWQLRPGSRLSSVDSSLMGFVLIASAQFPGINNQTQYYAADPGGGGRFCVLTSDYALPMLRLSDVPPGGVTTTVTIDYPDAAGLGRVDPGLPARRRHLLLRRHLPRHLVHPGPARGLQDRRQGGARPQEAHSLQALLPGRRRLPLLHPDHRVSVPRRAQLQVPVGSRCCSRGRELCLLPVRLLQLQAGREEPVLVHWRRREGGRPWPWAPRDGRWGFDSEL</sequence>
<organism evidence="2">
    <name type="scientific">Zea mays</name>
    <name type="common">Maize</name>
    <dbReference type="NCBI Taxonomy" id="4577"/>
    <lineage>
        <taxon>Eukaryota</taxon>
        <taxon>Viridiplantae</taxon>
        <taxon>Streptophyta</taxon>
        <taxon>Embryophyta</taxon>
        <taxon>Tracheophyta</taxon>
        <taxon>Spermatophyta</taxon>
        <taxon>Magnoliopsida</taxon>
        <taxon>Liliopsida</taxon>
        <taxon>Poales</taxon>
        <taxon>Poaceae</taxon>
        <taxon>PACMAD clade</taxon>
        <taxon>Panicoideae</taxon>
        <taxon>Andropogonodae</taxon>
        <taxon>Andropogoneae</taxon>
        <taxon>Tripsacinae</taxon>
        <taxon>Zea</taxon>
    </lineage>
</organism>
<dbReference type="EMBL" id="CM000781">
    <property type="protein sequence ID" value="AQK72663.1"/>
    <property type="molecule type" value="Genomic_DNA"/>
</dbReference>
<evidence type="ECO:0000259" key="1">
    <source>
        <dbReference type="Pfam" id="PF21904"/>
    </source>
</evidence>
<keyword evidence="2" id="KW-0675">Receptor</keyword>
<evidence type="ECO:0000313" key="2">
    <source>
        <dbReference type="EMBL" id="AQK72663.1"/>
    </source>
</evidence>
<dbReference type="ExpressionAtlas" id="A0A1D6HD94">
    <property type="expression patterns" value="baseline"/>
</dbReference>